<dbReference type="InterPro" id="IPR051786">
    <property type="entry name" value="ASN_synthetase/amidase"/>
</dbReference>
<evidence type="ECO:0000259" key="5">
    <source>
        <dbReference type="Pfam" id="PF00733"/>
    </source>
</evidence>
<dbReference type="Proteomes" id="UP001166784">
    <property type="component" value="Unassembled WGS sequence"/>
</dbReference>
<organism evidence="6 7">
    <name type="scientific">Streptomyces marispadix</name>
    <dbReference type="NCBI Taxonomy" id="2922868"/>
    <lineage>
        <taxon>Bacteria</taxon>
        <taxon>Bacillati</taxon>
        <taxon>Actinomycetota</taxon>
        <taxon>Actinomycetes</taxon>
        <taxon>Kitasatosporales</taxon>
        <taxon>Streptomycetaceae</taxon>
        <taxon>Streptomyces</taxon>
    </lineage>
</organism>
<dbReference type="InterPro" id="IPR014729">
    <property type="entry name" value="Rossmann-like_a/b/a_fold"/>
</dbReference>
<reference evidence="6" key="2">
    <citation type="journal article" date="2023" name="Int. J. Syst. Evol. Microbiol.">
        <title>Streptomyces marispadix sp. nov., isolated from marine beach sediment of the Northern Coast of Portugal.</title>
        <authorList>
            <person name="dos Santos J.D.N."/>
            <person name="Vitorino I.R."/>
            <person name="Kallscheuer N."/>
            <person name="Srivastava A."/>
            <person name="Krautwurst S."/>
            <person name="Marz M."/>
            <person name="Jogler C."/>
            <person name="Lobo Da Cunha A."/>
            <person name="Catita J."/>
            <person name="Goncalves H."/>
            <person name="Gonzalez I."/>
            <person name="Reyes F."/>
            <person name="Lage O.M."/>
        </authorList>
    </citation>
    <scope>NUCLEOTIDE SEQUENCE</scope>
    <source>
        <strain evidence="6">M600PL45_2</strain>
    </source>
</reference>
<dbReference type="RefSeq" id="WP_241059112.1">
    <property type="nucleotide sequence ID" value="NZ_JAKWJU010000002.1"/>
</dbReference>
<comment type="caution">
    <text evidence="6">The sequence shown here is derived from an EMBL/GenBank/DDBJ whole genome shotgun (WGS) entry which is preliminary data.</text>
</comment>
<protein>
    <recommendedName>
        <fullName evidence="2">asparagine synthase (glutamine-hydrolyzing)</fullName>
        <ecNumber evidence="2">6.3.5.4</ecNumber>
    </recommendedName>
</protein>
<keyword evidence="3" id="KW-0061">Asparagine biosynthesis</keyword>
<proteinExistence type="predicted"/>
<evidence type="ECO:0000256" key="3">
    <source>
        <dbReference type="ARBA" id="ARBA00022888"/>
    </source>
</evidence>
<comment type="pathway">
    <text evidence="1">Amino-acid biosynthesis; L-asparagine biosynthesis; L-asparagine from L-aspartate (L-Gln route): step 1/1.</text>
</comment>
<evidence type="ECO:0000313" key="6">
    <source>
        <dbReference type="EMBL" id="MCH6161041.1"/>
    </source>
</evidence>
<keyword evidence="7" id="KW-1185">Reference proteome</keyword>
<comment type="catalytic activity">
    <reaction evidence="4">
        <text>L-aspartate + L-glutamine + ATP + H2O = L-asparagine + L-glutamate + AMP + diphosphate + H(+)</text>
        <dbReference type="Rhea" id="RHEA:12228"/>
        <dbReference type="ChEBI" id="CHEBI:15377"/>
        <dbReference type="ChEBI" id="CHEBI:15378"/>
        <dbReference type="ChEBI" id="CHEBI:29985"/>
        <dbReference type="ChEBI" id="CHEBI:29991"/>
        <dbReference type="ChEBI" id="CHEBI:30616"/>
        <dbReference type="ChEBI" id="CHEBI:33019"/>
        <dbReference type="ChEBI" id="CHEBI:58048"/>
        <dbReference type="ChEBI" id="CHEBI:58359"/>
        <dbReference type="ChEBI" id="CHEBI:456215"/>
        <dbReference type="EC" id="6.3.5.4"/>
    </reaction>
</comment>
<dbReference type="EMBL" id="JAKWJU010000002">
    <property type="protein sequence ID" value="MCH6161041.1"/>
    <property type="molecule type" value="Genomic_DNA"/>
</dbReference>
<evidence type="ECO:0000256" key="1">
    <source>
        <dbReference type="ARBA" id="ARBA00005187"/>
    </source>
</evidence>
<accession>A0ABS9SXN2</accession>
<evidence type="ECO:0000256" key="2">
    <source>
        <dbReference type="ARBA" id="ARBA00012737"/>
    </source>
</evidence>
<dbReference type="Gene3D" id="3.40.50.620">
    <property type="entry name" value="HUPs"/>
    <property type="match status" value="1"/>
</dbReference>
<dbReference type="PANTHER" id="PTHR43284:SF1">
    <property type="entry name" value="ASPARAGINE SYNTHETASE"/>
    <property type="match status" value="1"/>
</dbReference>
<keyword evidence="3" id="KW-0028">Amino-acid biosynthesis</keyword>
<name>A0ABS9SXN2_9ACTN</name>
<dbReference type="Pfam" id="PF00733">
    <property type="entry name" value="Asn_synthase"/>
    <property type="match status" value="1"/>
</dbReference>
<dbReference type="PANTHER" id="PTHR43284">
    <property type="entry name" value="ASPARAGINE SYNTHETASE (GLUTAMINE-HYDROLYZING)"/>
    <property type="match status" value="1"/>
</dbReference>
<evidence type="ECO:0000256" key="4">
    <source>
        <dbReference type="ARBA" id="ARBA00048741"/>
    </source>
</evidence>
<feature type="domain" description="Asparagine synthetase" evidence="5">
    <location>
        <begin position="214"/>
        <end position="593"/>
    </location>
</feature>
<evidence type="ECO:0000313" key="7">
    <source>
        <dbReference type="Proteomes" id="UP001166784"/>
    </source>
</evidence>
<reference evidence="6" key="1">
    <citation type="submission" date="2022-03" db="EMBL/GenBank/DDBJ databases">
        <authorList>
            <person name="Santos J.D.N."/>
            <person name="Kallscheuer N."/>
            <person name="Jogler C."/>
            <person name="Lage O.M."/>
        </authorList>
    </citation>
    <scope>NUCLEOTIDE SEQUENCE</scope>
    <source>
        <strain evidence="6">M600PL45_2</strain>
    </source>
</reference>
<gene>
    <name evidence="6" type="ORF">MMA15_11695</name>
</gene>
<dbReference type="SUPFAM" id="SSF52402">
    <property type="entry name" value="Adenine nucleotide alpha hydrolases-like"/>
    <property type="match status" value="1"/>
</dbReference>
<dbReference type="EC" id="6.3.5.4" evidence="2"/>
<dbReference type="InterPro" id="IPR001962">
    <property type="entry name" value="Asn_synthase"/>
</dbReference>
<sequence length="606" mass="65707">MSSSSGWPVSWFVVLADRDEQRDVVERVPASARRVASYASGRPWLVGQVPQWQCTIVEVGLNRLVVLGVCPSTTDDLSQRLSRVGGVEDLDGLAAALPGSCHLALAVEDRTRVQGTASGLRRVFQARHGRGTIAADRADVLAALTGAPLDEDWLALGMLRYLPHPLGDRTPWRGIDGVPAGSALQWEADGSARVRRWWTPPEPAASVAEGAPVLREELSRAVALRVEQTSSDAPLGCDLSGGMDSTSLCLLAHHHGADMVALTTHHTDASSADSRWADLAATVMPGLDRMHLGPDDLPRYFAGIDEVHPPTDAPSPLPRGRAVFSRSARLYSRRGVQVHLAGHGGDEVVAAPDAYVHDLFRRDPRTALKHLRGHRARRRWTKAHIVRGLADRSGYSGWLATEADRLTDPEHTSALFGWGAPLRLPPWASRRAVRVVSEALAEAAAGAHSLAPSRGQHTALQRIQEAGNYYRLFCQETDAPCIELPYLDDRVIEACLSVRLAERGDPWQFKPLLTRAMHGIAPAEFLTRTTKDTPALDCYQGLRAHRAQVLDVVAASPLVHHGLVDPAALRAAVLSPQPRQWAALEHSLSCATWQPRTPIITSGATA</sequence>